<dbReference type="Gene3D" id="3.40.50.1820">
    <property type="entry name" value="alpha/beta hydrolase"/>
    <property type="match status" value="1"/>
</dbReference>
<accession>A0A401YK49</accession>
<dbReference type="PANTHER" id="PTHR43248:SF29">
    <property type="entry name" value="TRIPEPTIDYL AMINOPEPTIDASE"/>
    <property type="match status" value="1"/>
</dbReference>
<keyword evidence="3" id="KW-0378">Hydrolase</keyword>
<keyword evidence="5" id="KW-1133">Transmembrane helix</keyword>
<dbReference type="AlphaFoldDB" id="A0A401YK49"/>
<dbReference type="GO" id="GO:0016787">
    <property type="term" value="F:hydrolase activity"/>
    <property type="evidence" value="ECO:0007669"/>
    <property type="project" value="UniProtKB-KW"/>
</dbReference>
<dbReference type="EMBL" id="BIFH01000016">
    <property type="protein sequence ID" value="GCD94909.1"/>
    <property type="molecule type" value="Genomic_DNA"/>
</dbReference>
<dbReference type="SUPFAM" id="SSF53474">
    <property type="entry name" value="alpha/beta-Hydrolases"/>
    <property type="match status" value="1"/>
</dbReference>
<dbReference type="InterPro" id="IPR029058">
    <property type="entry name" value="AB_hydrolase_fold"/>
</dbReference>
<evidence type="ECO:0000256" key="1">
    <source>
        <dbReference type="ARBA" id="ARBA00010088"/>
    </source>
</evidence>
<organism evidence="8 9">
    <name type="scientific">Embleya hyalina</name>
    <dbReference type="NCBI Taxonomy" id="516124"/>
    <lineage>
        <taxon>Bacteria</taxon>
        <taxon>Bacillati</taxon>
        <taxon>Actinomycetota</taxon>
        <taxon>Actinomycetes</taxon>
        <taxon>Kitasatosporales</taxon>
        <taxon>Streptomycetaceae</taxon>
        <taxon>Embleya</taxon>
    </lineage>
</organism>
<feature type="domain" description="Peptidase S33 tripeptidyl aminopeptidase-like C-terminal" evidence="7">
    <location>
        <begin position="427"/>
        <end position="521"/>
    </location>
</feature>
<dbReference type="InterPro" id="IPR013595">
    <property type="entry name" value="Pept_S33_TAP-like_C"/>
</dbReference>
<evidence type="ECO:0000313" key="8">
    <source>
        <dbReference type="EMBL" id="GCD94909.1"/>
    </source>
</evidence>
<comment type="similarity">
    <text evidence="1">Belongs to the peptidase S33 family.</text>
</comment>
<feature type="region of interest" description="Disordered" evidence="4">
    <location>
        <begin position="1"/>
        <end position="22"/>
    </location>
</feature>
<keyword evidence="5" id="KW-0472">Membrane</keyword>
<keyword evidence="5" id="KW-0812">Transmembrane</keyword>
<dbReference type="Pfam" id="PF08386">
    <property type="entry name" value="Abhydrolase_4"/>
    <property type="match status" value="1"/>
</dbReference>
<keyword evidence="2" id="KW-0732">Signal</keyword>
<name>A0A401YK49_9ACTN</name>
<evidence type="ECO:0000313" key="9">
    <source>
        <dbReference type="Proteomes" id="UP000286931"/>
    </source>
</evidence>
<dbReference type="InterPro" id="IPR051601">
    <property type="entry name" value="Serine_prot/Carboxylest_S33"/>
</dbReference>
<feature type="transmembrane region" description="Helical" evidence="5">
    <location>
        <begin position="25"/>
        <end position="44"/>
    </location>
</feature>
<evidence type="ECO:0000256" key="4">
    <source>
        <dbReference type="SAM" id="MobiDB-lite"/>
    </source>
</evidence>
<comment type="caution">
    <text evidence="8">The sequence shown here is derived from an EMBL/GenBank/DDBJ whole genome shotgun (WGS) entry which is preliminary data.</text>
</comment>
<evidence type="ECO:0000256" key="3">
    <source>
        <dbReference type="ARBA" id="ARBA00022801"/>
    </source>
</evidence>
<dbReference type="InterPro" id="IPR000073">
    <property type="entry name" value="AB_hydrolase_1"/>
</dbReference>
<keyword evidence="9" id="KW-1185">Reference proteome</keyword>
<dbReference type="Pfam" id="PF00561">
    <property type="entry name" value="Abhydrolase_1"/>
    <property type="match status" value="1"/>
</dbReference>
<protein>
    <submittedName>
        <fullName evidence="8">Peptidase</fullName>
    </submittedName>
</protein>
<reference evidence="8 9" key="1">
    <citation type="submission" date="2018-12" db="EMBL/GenBank/DDBJ databases">
        <title>Draft genome sequence of Embleya hyalina NBRC 13850T.</title>
        <authorList>
            <person name="Komaki H."/>
            <person name="Hosoyama A."/>
            <person name="Kimura A."/>
            <person name="Ichikawa N."/>
            <person name="Tamura T."/>
        </authorList>
    </citation>
    <scope>NUCLEOTIDE SEQUENCE [LARGE SCALE GENOMIC DNA]</scope>
    <source>
        <strain evidence="8 9">NBRC 13850</strain>
    </source>
</reference>
<evidence type="ECO:0000256" key="2">
    <source>
        <dbReference type="ARBA" id="ARBA00022729"/>
    </source>
</evidence>
<evidence type="ECO:0000256" key="5">
    <source>
        <dbReference type="SAM" id="Phobius"/>
    </source>
</evidence>
<dbReference type="Proteomes" id="UP000286931">
    <property type="component" value="Unassembled WGS sequence"/>
</dbReference>
<feature type="domain" description="AB hydrolase-1" evidence="6">
    <location>
        <begin position="137"/>
        <end position="296"/>
    </location>
</feature>
<proteinExistence type="inferred from homology"/>
<evidence type="ECO:0000259" key="6">
    <source>
        <dbReference type="Pfam" id="PF00561"/>
    </source>
</evidence>
<gene>
    <name evidence="8" type="ORF">EHYA_02578</name>
</gene>
<dbReference type="PANTHER" id="PTHR43248">
    <property type="entry name" value="2-SUCCINYL-6-HYDROXY-2,4-CYCLOHEXADIENE-1-CARBOXYLATE SYNTHASE"/>
    <property type="match status" value="1"/>
</dbReference>
<evidence type="ECO:0000259" key="7">
    <source>
        <dbReference type="Pfam" id="PF08386"/>
    </source>
</evidence>
<feature type="region of interest" description="Disordered" evidence="4">
    <location>
        <begin position="535"/>
        <end position="554"/>
    </location>
</feature>
<sequence length="554" mass="59492">MRPIRPSSVVPSAVRPGRRRGPLPGVRLVVTGAVLLAGVAGMLVGTNAQADGGAEPVNPYGVLGAQRPRWQVCEWYRAAEPNDPNPNRPGGPASPAQPVTYCADLRAPLDWYDRAKGTITLRVTRVPATGGPARRGVLLVNPGGPGTDGSALAGRVAEAQPELLRTHDIIGFAPRGVAPSTSVDCGVDWSRYEPVADTRDRSPANTARQLADARLVGLACAGAAFAPYVTTDQTARDLDLIRAVLGERRIDYLGFSYGTLLGAWYADRFRSRVDRFVLDSTMDWSADPEEVFVDAWARGLQRRFDVQFLPWLARHDDRYGFGGDVEAARAAYDELRAAVAGHERGTAFDTMQANVLYDAAGWPQWAERLRELRDDPTRAPALLAAPRVPVGVPESGAHWAIRCGDARWAGDPAHWVDKGDRLAARYPLVGSLATEQPCAAYPFTTAHPAVPDPAKLPRMLLVQNQLDPATPAEGALAVAATAHQPMVFVRDAGDHIAFDDGNACVDARIADYLVRGLRPTTTICAGLPLPLDDAVHPVGPAGPPPPPRDERPTR</sequence>